<protein>
    <recommendedName>
        <fullName evidence="4">GSKIP domain-containing protein</fullName>
    </recommendedName>
</protein>
<gene>
    <name evidence="2" type="ORF">IAR55_002932</name>
</gene>
<evidence type="ECO:0000313" key="2">
    <source>
        <dbReference type="EMBL" id="KAK8858703.1"/>
    </source>
</evidence>
<organism evidence="2 3">
    <name type="scientific">Kwoniella newhampshirensis</name>
    <dbReference type="NCBI Taxonomy" id="1651941"/>
    <lineage>
        <taxon>Eukaryota</taxon>
        <taxon>Fungi</taxon>
        <taxon>Dikarya</taxon>
        <taxon>Basidiomycota</taxon>
        <taxon>Agaricomycotina</taxon>
        <taxon>Tremellomycetes</taxon>
        <taxon>Tremellales</taxon>
        <taxon>Cryptococcaceae</taxon>
        <taxon>Kwoniella</taxon>
    </lineage>
</organism>
<dbReference type="RefSeq" id="XP_066803544.1">
    <property type="nucleotide sequence ID" value="XM_066946043.1"/>
</dbReference>
<reference evidence="2 3" key="1">
    <citation type="journal article" date="2024" name="bioRxiv">
        <title>Comparative genomics of Cryptococcus and Kwoniella reveals pathogenesis evolution and contrasting karyotype dynamics via intercentromeric recombination or chromosome fusion.</title>
        <authorList>
            <person name="Coelho M.A."/>
            <person name="David-Palma M."/>
            <person name="Shea T."/>
            <person name="Bowers K."/>
            <person name="McGinley-Smith S."/>
            <person name="Mohammad A.W."/>
            <person name="Gnirke A."/>
            <person name="Yurkov A.M."/>
            <person name="Nowrousian M."/>
            <person name="Sun S."/>
            <person name="Cuomo C.A."/>
            <person name="Heitman J."/>
        </authorList>
    </citation>
    <scope>NUCLEOTIDE SEQUENCE [LARGE SCALE GENOMIC DNA]</scope>
    <source>
        <strain evidence="2 3">CBS 13917</strain>
    </source>
</reference>
<dbReference type="InterPro" id="IPR023231">
    <property type="entry name" value="GSKIP_dom_sf"/>
</dbReference>
<name>A0AAW0YQL5_9TREE</name>
<evidence type="ECO:0000256" key="1">
    <source>
        <dbReference type="SAM" id="MobiDB-lite"/>
    </source>
</evidence>
<feature type="region of interest" description="Disordered" evidence="1">
    <location>
        <begin position="156"/>
        <end position="195"/>
    </location>
</feature>
<accession>A0AAW0YQL5</accession>
<evidence type="ECO:0000313" key="3">
    <source>
        <dbReference type="Proteomes" id="UP001388673"/>
    </source>
</evidence>
<keyword evidence="3" id="KW-1185">Reference proteome</keyword>
<dbReference type="GeneID" id="92180190"/>
<evidence type="ECO:0008006" key="4">
    <source>
        <dbReference type="Google" id="ProtNLM"/>
    </source>
</evidence>
<dbReference type="SUPFAM" id="SSF103107">
    <property type="entry name" value="Hypothetical protein c14orf129, hspc210"/>
    <property type="match status" value="1"/>
</dbReference>
<dbReference type="Proteomes" id="UP001388673">
    <property type="component" value="Unassembled WGS sequence"/>
</dbReference>
<dbReference type="EMBL" id="JBCAWK010000005">
    <property type="protein sequence ID" value="KAK8858703.1"/>
    <property type="molecule type" value="Genomic_DNA"/>
</dbReference>
<proteinExistence type="predicted"/>
<sequence>MTSSSSHLSNNNILLDPIPELRQAFTTNSFGLDSFAVNETDSFPRTKKEVEQVLKELRVSGGDVLGVEMEKKMEMELKMKIVGRGWVKLLGGEGEGVVRLDKGGWTLESSTGSLPPSKIGKTYESLETLLIDVSPAYVRAMNDEIWKRFEGHPALVPSEEEGSASLDADKGEGEDVDGDGVTGTGMRSEQGEKGR</sequence>
<dbReference type="AlphaFoldDB" id="A0AAW0YQL5"/>
<dbReference type="KEGG" id="kne:92180190"/>
<comment type="caution">
    <text evidence="2">The sequence shown here is derived from an EMBL/GenBank/DDBJ whole genome shotgun (WGS) entry which is preliminary data.</text>
</comment>